<accession>A0A8J8Q8W0</accession>
<dbReference type="Proteomes" id="UP000766904">
    <property type="component" value="Unassembled WGS sequence"/>
</dbReference>
<name>A0A8J8Q8W0_9EURY</name>
<feature type="region of interest" description="Disordered" evidence="1">
    <location>
        <begin position="1"/>
        <end position="41"/>
    </location>
</feature>
<evidence type="ECO:0000259" key="3">
    <source>
        <dbReference type="Pfam" id="PF24008"/>
    </source>
</evidence>
<keyword evidence="2" id="KW-0812">Transmembrane</keyword>
<feature type="domain" description="DUF7322" evidence="3">
    <location>
        <begin position="51"/>
        <end position="109"/>
    </location>
</feature>
<dbReference type="OrthoDB" id="170744at2157"/>
<dbReference type="InterPro" id="IPR055746">
    <property type="entry name" value="DUF7322"/>
</dbReference>
<protein>
    <recommendedName>
        <fullName evidence="3">DUF7322 domain-containing protein</fullName>
    </recommendedName>
</protein>
<proteinExistence type="predicted"/>
<dbReference type="AlphaFoldDB" id="A0A8J8Q8W0"/>
<keyword evidence="5" id="KW-1185">Reference proteome</keyword>
<keyword evidence="2" id="KW-0472">Membrane</keyword>
<reference evidence="4" key="1">
    <citation type="submission" date="2017-11" db="EMBL/GenBank/DDBJ databases">
        <authorList>
            <person name="Kajale S.C."/>
            <person name="Sharma A."/>
        </authorList>
    </citation>
    <scope>NUCLEOTIDE SEQUENCE</scope>
    <source>
        <strain evidence="4">LS1_42</strain>
    </source>
</reference>
<evidence type="ECO:0000313" key="5">
    <source>
        <dbReference type="Proteomes" id="UP000766904"/>
    </source>
</evidence>
<organism evidence="4 5">
    <name type="scientific">Natronococcus pandeyae</name>
    <dbReference type="NCBI Taxonomy" id="2055836"/>
    <lineage>
        <taxon>Archaea</taxon>
        <taxon>Methanobacteriati</taxon>
        <taxon>Methanobacteriota</taxon>
        <taxon>Stenosarchaea group</taxon>
        <taxon>Halobacteria</taxon>
        <taxon>Halobacteriales</taxon>
        <taxon>Natrialbaceae</taxon>
        <taxon>Natronococcus</taxon>
    </lineage>
</organism>
<dbReference type="RefSeq" id="WP_148857140.1">
    <property type="nucleotide sequence ID" value="NZ_PHNJ01000003.1"/>
</dbReference>
<keyword evidence="2" id="KW-1133">Transmembrane helix</keyword>
<evidence type="ECO:0000313" key="4">
    <source>
        <dbReference type="EMBL" id="TYL39390.1"/>
    </source>
</evidence>
<feature type="transmembrane region" description="Helical" evidence="2">
    <location>
        <begin position="86"/>
        <end position="107"/>
    </location>
</feature>
<feature type="transmembrane region" description="Helical" evidence="2">
    <location>
        <begin position="56"/>
        <end position="80"/>
    </location>
</feature>
<gene>
    <name evidence="4" type="ORF">CV102_06835</name>
</gene>
<evidence type="ECO:0000256" key="2">
    <source>
        <dbReference type="SAM" id="Phobius"/>
    </source>
</evidence>
<comment type="caution">
    <text evidence="4">The sequence shown here is derived from an EMBL/GenBank/DDBJ whole genome shotgun (WGS) entry which is preliminary data.</text>
</comment>
<dbReference type="EMBL" id="PHNJ01000003">
    <property type="protein sequence ID" value="TYL39390.1"/>
    <property type="molecule type" value="Genomic_DNA"/>
</dbReference>
<dbReference type="Pfam" id="PF24008">
    <property type="entry name" value="DUF7322"/>
    <property type="match status" value="1"/>
</dbReference>
<sequence length="114" mass="12206">MGIDPSGDDDPFEDPFEDPFADDPLEDSFEDDSFGGGDDGADELEDTFNSIERSTLVAFIVVAVLVHAGLFGASLGVMLIGFRAQWIFGGALTVGGVLALVLGVVAYRRYRSRQ</sequence>
<evidence type="ECO:0000256" key="1">
    <source>
        <dbReference type="SAM" id="MobiDB-lite"/>
    </source>
</evidence>